<accession>A0AAV8HVA3</accession>
<evidence type="ECO:0000256" key="11">
    <source>
        <dbReference type="SAM" id="Phobius"/>
    </source>
</evidence>
<keyword evidence="6" id="KW-0256">Endoplasmic reticulum</keyword>
<keyword evidence="14" id="KW-1185">Reference proteome</keyword>
<evidence type="ECO:0000256" key="9">
    <source>
        <dbReference type="ARBA" id="ARBA00047280"/>
    </source>
</evidence>
<evidence type="ECO:0000256" key="5">
    <source>
        <dbReference type="ARBA" id="ARBA00022801"/>
    </source>
</evidence>
<keyword evidence="8 11" id="KW-0472">Membrane</keyword>
<evidence type="ECO:0000256" key="1">
    <source>
        <dbReference type="ARBA" id="ARBA00004477"/>
    </source>
</evidence>
<name>A0AAV8HVA3_9POAL</name>
<dbReference type="GO" id="GO:0004222">
    <property type="term" value="F:metalloendopeptidase activity"/>
    <property type="evidence" value="ECO:0007669"/>
    <property type="project" value="InterPro"/>
</dbReference>
<organism evidence="13 14">
    <name type="scientific">Rhynchospora pubera</name>
    <dbReference type="NCBI Taxonomy" id="906938"/>
    <lineage>
        <taxon>Eukaryota</taxon>
        <taxon>Viridiplantae</taxon>
        <taxon>Streptophyta</taxon>
        <taxon>Embryophyta</taxon>
        <taxon>Tracheophyta</taxon>
        <taxon>Spermatophyta</taxon>
        <taxon>Magnoliopsida</taxon>
        <taxon>Liliopsida</taxon>
        <taxon>Poales</taxon>
        <taxon>Cyperaceae</taxon>
        <taxon>Cyperoideae</taxon>
        <taxon>Rhynchosporeae</taxon>
        <taxon>Rhynchospora</taxon>
    </lineage>
</organism>
<feature type="transmembrane region" description="Helical" evidence="11">
    <location>
        <begin position="248"/>
        <end position="267"/>
    </location>
</feature>
<protein>
    <recommendedName>
        <fullName evidence="10">intramembrane prenyl-peptidase Rce1</fullName>
        <ecNumber evidence="10">3.4.26.1</ecNumber>
    </recommendedName>
</protein>
<dbReference type="EMBL" id="JAMFTS010000001">
    <property type="protein sequence ID" value="KAJ4821647.1"/>
    <property type="molecule type" value="Genomic_DNA"/>
</dbReference>
<feature type="transmembrane region" description="Helical" evidence="11">
    <location>
        <begin position="104"/>
        <end position="125"/>
    </location>
</feature>
<dbReference type="GO" id="GO:0005789">
    <property type="term" value="C:endoplasmic reticulum membrane"/>
    <property type="evidence" value="ECO:0007669"/>
    <property type="project" value="UniProtKB-SubCell"/>
</dbReference>
<dbReference type="AlphaFoldDB" id="A0AAV8HVA3"/>
<evidence type="ECO:0000256" key="8">
    <source>
        <dbReference type="ARBA" id="ARBA00023136"/>
    </source>
</evidence>
<comment type="catalytic activity">
    <reaction evidence="9">
        <text>Hydrolyzes the peptide bond -P2-(S-farnesyl or geranylgeranyl)C-P1'-P2'-P3'-COOH where P1' and P2' are amino acids with aliphatic sidechains and P3' is any C-terminal residue.</text>
        <dbReference type="EC" id="3.4.26.1"/>
    </reaction>
</comment>
<evidence type="ECO:0000256" key="2">
    <source>
        <dbReference type="ARBA" id="ARBA00006897"/>
    </source>
</evidence>
<evidence type="ECO:0000256" key="3">
    <source>
        <dbReference type="ARBA" id="ARBA00022670"/>
    </source>
</evidence>
<evidence type="ECO:0000313" key="13">
    <source>
        <dbReference type="EMBL" id="KAJ4821647.1"/>
    </source>
</evidence>
<evidence type="ECO:0000313" key="14">
    <source>
        <dbReference type="Proteomes" id="UP001140206"/>
    </source>
</evidence>
<proteinExistence type="inferred from homology"/>
<evidence type="ECO:0000256" key="7">
    <source>
        <dbReference type="ARBA" id="ARBA00022989"/>
    </source>
</evidence>
<dbReference type="InterPro" id="IPR039731">
    <property type="entry name" value="Rce1"/>
</dbReference>
<feature type="transmembrane region" description="Helical" evidence="11">
    <location>
        <begin position="220"/>
        <end position="241"/>
    </location>
</feature>
<keyword evidence="3 13" id="KW-0645">Protease</keyword>
<evidence type="ECO:0000256" key="6">
    <source>
        <dbReference type="ARBA" id="ARBA00022824"/>
    </source>
</evidence>
<feature type="transmembrane region" description="Helical" evidence="11">
    <location>
        <begin position="64"/>
        <end position="84"/>
    </location>
</feature>
<evidence type="ECO:0000256" key="10">
    <source>
        <dbReference type="ARBA" id="ARBA00049729"/>
    </source>
</evidence>
<comment type="caution">
    <text evidence="13">The sequence shown here is derived from an EMBL/GenBank/DDBJ whole genome shotgun (WGS) entry which is preliminary data.</text>
</comment>
<evidence type="ECO:0000256" key="4">
    <source>
        <dbReference type="ARBA" id="ARBA00022692"/>
    </source>
</evidence>
<dbReference type="Pfam" id="PF02517">
    <property type="entry name" value="Rce1-like"/>
    <property type="match status" value="1"/>
</dbReference>
<keyword evidence="7 11" id="KW-1133">Transmembrane helix</keyword>
<dbReference type="GO" id="GO:0071586">
    <property type="term" value="P:CAAX-box protein processing"/>
    <property type="evidence" value="ECO:0007669"/>
    <property type="project" value="InterPro"/>
</dbReference>
<dbReference type="EC" id="3.4.26.1" evidence="10"/>
<feature type="transmembrane region" description="Helical" evidence="11">
    <location>
        <begin position="273"/>
        <end position="293"/>
    </location>
</feature>
<dbReference type="InterPro" id="IPR003675">
    <property type="entry name" value="Rce1/LyrA-like_dom"/>
</dbReference>
<dbReference type="PANTHER" id="PTHR13046">
    <property type="entry name" value="PROTEASE U48 CAAX PRENYL PROTEASE RCE1"/>
    <property type="match status" value="1"/>
</dbReference>
<keyword evidence="4 11" id="KW-0812">Transmembrane</keyword>
<feature type="transmembrane region" description="Helical" evidence="11">
    <location>
        <begin position="179"/>
        <end position="200"/>
    </location>
</feature>
<feature type="domain" description="CAAX prenyl protease 2/Lysostaphin resistance protein A-like" evidence="12">
    <location>
        <begin position="155"/>
        <end position="261"/>
    </location>
</feature>
<sequence length="317" mass="35414">MSMSTTPTVEVEEDGSISISISKSAAVLACGAMAVFYVAVLYAPTGLLRMSTPVSRDHYFIRRFVCAALSTALSVAATFYLLTLGELQGLSAMSRVFGLRTDHLWQAVLIPLSLTSLIYLGSFFCKLHAHNISHNGFIPCVKQLPQRLARCARNVMAWRNYFVAPITEEVVFRACMIPLLLCAGFSTTLIIFLCPMFFSLAHLNHFIELYYQGRHSFSRALLVVGFQLCYTVVFGWYAAFLFIRTGTLIAPIVAHIFCNYMGLPSFHASHMRGLETIAFLAGVVGFFTLLFPATRPNLYNHRITGCNCWQAYCILYQ</sequence>
<comment type="similarity">
    <text evidence="2">Belongs to the peptidase U48 family.</text>
</comment>
<evidence type="ECO:0000259" key="12">
    <source>
        <dbReference type="Pfam" id="PF02517"/>
    </source>
</evidence>
<keyword evidence="5" id="KW-0378">Hydrolase</keyword>
<dbReference type="Proteomes" id="UP001140206">
    <property type="component" value="Chromosome 1"/>
</dbReference>
<feature type="transmembrane region" description="Helical" evidence="11">
    <location>
        <begin position="20"/>
        <end position="43"/>
    </location>
</feature>
<dbReference type="PANTHER" id="PTHR13046:SF0">
    <property type="entry name" value="CAAX PRENYL PROTEASE 2"/>
    <property type="match status" value="1"/>
</dbReference>
<gene>
    <name evidence="13" type="ORF">LUZ62_034213</name>
</gene>
<comment type="subcellular location">
    <subcellularLocation>
        <location evidence="1">Endoplasmic reticulum membrane</location>
        <topology evidence="1">Multi-pass membrane protein</topology>
    </subcellularLocation>
</comment>
<reference evidence="13" key="1">
    <citation type="submission" date="2022-08" db="EMBL/GenBank/DDBJ databases">
        <authorList>
            <person name="Marques A."/>
        </authorList>
    </citation>
    <scope>NUCLEOTIDE SEQUENCE</scope>
    <source>
        <strain evidence="13">RhyPub2mFocal</strain>
        <tissue evidence="13">Leaves</tissue>
    </source>
</reference>